<proteinExistence type="predicted"/>
<dbReference type="InterPro" id="IPR007627">
    <property type="entry name" value="RNA_pol_sigma70_r2"/>
</dbReference>
<dbReference type="PANTHER" id="PTHR30385">
    <property type="entry name" value="SIGMA FACTOR F FLAGELLAR"/>
    <property type="match status" value="1"/>
</dbReference>
<keyword evidence="2" id="KW-0731">Sigma factor</keyword>
<reference evidence="5 6" key="1">
    <citation type="submission" date="2015-11" db="EMBL/GenBank/DDBJ databases">
        <authorList>
            <person name="Hill K.K."/>
            <person name="Shirey T.B."/>
            <person name="Raphael B."/>
            <person name="Daligault H.E."/>
            <person name="Davenport K.W."/>
            <person name="Bruce D.C."/>
            <person name="Foley B.T."/>
            <person name="Johnson S.L."/>
        </authorList>
    </citation>
    <scope>NUCLEOTIDE SEQUENCE [LARGE SCALE GENOMIC DNA]</scope>
    <source>
        <strain evidence="5 6">CDC_1632</strain>
    </source>
</reference>
<dbReference type="GO" id="GO:0006352">
    <property type="term" value="P:DNA-templated transcription initiation"/>
    <property type="evidence" value="ECO:0007669"/>
    <property type="project" value="InterPro"/>
</dbReference>
<protein>
    <submittedName>
        <fullName evidence="5">RNA polymerase sigma factor, sigma-70 family protein</fullName>
    </submittedName>
</protein>
<keyword evidence="3" id="KW-0238">DNA-binding</keyword>
<dbReference type="Pfam" id="PF08281">
    <property type="entry name" value="Sigma70_r4_2"/>
    <property type="match status" value="1"/>
</dbReference>
<gene>
    <name evidence="5" type="ORF">NPD5_240</name>
</gene>
<evidence type="ECO:0000256" key="4">
    <source>
        <dbReference type="ARBA" id="ARBA00023163"/>
    </source>
</evidence>
<dbReference type="RefSeq" id="WP_072584268.1">
    <property type="nucleotide sequence ID" value="NZ_CP013242.1"/>
</dbReference>
<dbReference type="Proteomes" id="UP000182204">
    <property type="component" value="Chromosome"/>
</dbReference>
<dbReference type="EMBL" id="CP013243">
    <property type="protein sequence ID" value="APH14036.1"/>
    <property type="molecule type" value="Genomic_DNA"/>
</dbReference>
<dbReference type="PRINTS" id="PR00046">
    <property type="entry name" value="SIGMA70FCT"/>
</dbReference>
<dbReference type="Pfam" id="PF04542">
    <property type="entry name" value="Sigma70_r2"/>
    <property type="match status" value="1"/>
</dbReference>
<dbReference type="PROSITE" id="PS00715">
    <property type="entry name" value="SIGMA70_1"/>
    <property type="match status" value="1"/>
</dbReference>
<dbReference type="InterPro" id="IPR014284">
    <property type="entry name" value="RNA_pol_sigma-70_dom"/>
</dbReference>
<dbReference type="InterPro" id="IPR000943">
    <property type="entry name" value="RNA_pol_sigma70"/>
</dbReference>
<dbReference type="AlphaFoldDB" id="A0A1J1D074"/>
<evidence type="ECO:0000256" key="2">
    <source>
        <dbReference type="ARBA" id="ARBA00023082"/>
    </source>
</evidence>
<evidence type="ECO:0000313" key="6">
    <source>
        <dbReference type="Proteomes" id="UP000182204"/>
    </source>
</evidence>
<keyword evidence="4" id="KW-0804">Transcription</keyword>
<dbReference type="InterPro" id="IPR013324">
    <property type="entry name" value="RNA_pol_sigma_r3/r4-like"/>
</dbReference>
<dbReference type="InterPro" id="IPR013325">
    <property type="entry name" value="RNA_pol_sigma_r2"/>
</dbReference>
<dbReference type="InterPro" id="IPR013249">
    <property type="entry name" value="RNA_pol_sigma70_r4_t2"/>
</dbReference>
<dbReference type="SUPFAM" id="SSF88659">
    <property type="entry name" value="Sigma3 and sigma4 domains of RNA polymerase sigma factors"/>
    <property type="match status" value="1"/>
</dbReference>
<evidence type="ECO:0000256" key="3">
    <source>
        <dbReference type="ARBA" id="ARBA00023125"/>
    </source>
</evidence>
<dbReference type="Gene3D" id="1.10.1740.10">
    <property type="match status" value="1"/>
</dbReference>
<evidence type="ECO:0000256" key="1">
    <source>
        <dbReference type="ARBA" id="ARBA00023015"/>
    </source>
</evidence>
<dbReference type="NCBIfam" id="TIGR02937">
    <property type="entry name" value="sigma70-ECF"/>
    <property type="match status" value="1"/>
</dbReference>
<evidence type="ECO:0000313" key="5">
    <source>
        <dbReference type="EMBL" id="APH14036.1"/>
    </source>
</evidence>
<accession>A0A1J1D074</accession>
<keyword evidence="1" id="KW-0805">Transcription regulation</keyword>
<dbReference type="SUPFAM" id="SSF88946">
    <property type="entry name" value="Sigma2 domain of RNA polymerase sigma factors"/>
    <property type="match status" value="1"/>
</dbReference>
<dbReference type="Gene3D" id="1.20.140.160">
    <property type="match status" value="1"/>
</dbReference>
<name>A0A1J1D074_CLOSG</name>
<dbReference type="GO" id="GO:0003677">
    <property type="term" value="F:DNA binding"/>
    <property type="evidence" value="ECO:0007669"/>
    <property type="project" value="UniProtKB-KW"/>
</dbReference>
<dbReference type="GO" id="GO:0016987">
    <property type="term" value="F:sigma factor activity"/>
    <property type="evidence" value="ECO:0007669"/>
    <property type="project" value="UniProtKB-KW"/>
</dbReference>
<organism evidence="5 6">
    <name type="scientific">Clostridium sporogenes</name>
    <dbReference type="NCBI Taxonomy" id="1509"/>
    <lineage>
        <taxon>Bacteria</taxon>
        <taxon>Bacillati</taxon>
        <taxon>Bacillota</taxon>
        <taxon>Clostridia</taxon>
        <taxon>Eubacteriales</taxon>
        <taxon>Clostridiaceae</taxon>
        <taxon>Clostridium</taxon>
    </lineage>
</organism>
<sequence>MIDIEQHLNLVHSIASKRYKQFRHKYSYDDLFQEGCLGLMKAVNRFDDNKGIKFSTYAYPYVDGQILIMARDDKWYGKNRKERFEKSAPYSLDSIIKGTENEITYIDSIGNYDFNFEKIEVRMLVDMLPNKLKDIVSMIYIEGFSQTEIAKIIGCSQVSISRLRKEALEYLKFQVDYSIKKEMA</sequence>